<gene>
    <name evidence="1" type="ORF">N4264_25080</name>
</gene>
<reference evidence="1" key="1">
    <citation type="submission" date="2022-09" db="EMBL/GenBank/DDBJ databases">
        <title>Tahibacter sp. nov., isolated from a fresh water.</title>
        <authorList>
            <person name="Baek J.H."/>
            <person name="Lee J.K."/>
            <person name="Kim J.M."/>
            <person name="Jeon C.O."/>
        </authorList>
    </citation>
    <scope>NUCLEOTIDE SEQUENCE</scope>
    <source>
        <strain evidence="1">W38</strain>
    </source>
</reference>
<organism evidence="1 2">
    <name type="scientific">Tahibacter amnicola</name>
    <dbReference type="NCBI Taxonomy" id="2976241"/>
    <lineage>
        <taxon>Bacteria</taxon>
        <taxon>Pseudomonadati</taxon>
        <taxon>Pseudomonadota</taxon>
        <taxon>Gammaproteobacteria</taxon>
        <taxon>Lysobacterales</taxon>
        <taxon>Rhodanobacteraceae</taxon>
        <taxon>Tahibacter</taxon>
    </lineage>
</organism>
<name>A0ABY6BJF5_9GAMM</name>
<dbReference type="Proteomes" id="UP001064632">
    <property type="component" value="Chromosome"/>
</dbReference>
<evidence type="ECO:0000313" key="1">
    <source>
        <dbReference type="EMBL" id="UXI67962.1"/>
    </source>
</evidence>
<proteinExistence type="predicted"/>
<keyword evidence="2" id="KW-1185">Reference proteome</keyword>
<dbReference type="EMBL" id="CP104694">
    <property type="protein sequence ID" value="UXI67962.1"/>
    <property type="molecule type" value="Genomic_DNA"/>
</dbReference>
<dbReference type="RefSeq" id="WP_261694930.1">
    <property type="nucleotide sequence ID" value="NZ_CP104694.1"/>
</dbReference>
<evidence type="ECO:0008006" key="3">
    <source>
        <dbReference type="Google" id="ProtNLM"/>
    </source>
</evidence>
<protein>
    <recommendedName>
        <fullName evidence="3">DUF4214 domain-containing protein</fullName>
    </recommendedName>
</protein>
<evidence type="ECO:0000313" key="2">
    <source>
        <dbReference type="Proteomes" id="UP001064632"/>
    </source>
</evidence>
<accession>A0ABY6BJF5</accession>
<sequence length="194" mass="21580">MSTQESFPHAALRQEIRREADALPVSATAAPAAATTPAELPLDHPQRLRYALQEFVPIHNEAFVDLAYRCLLKRSPDPAGMVECLQRLAAGDSKIAILGDIRWSLEGRGHAVEVTGLAPRYRFWRLTRLPLVGGLIERLALVWGLPEIAREQRRLGQALARSDSGAETAELAAQVRELREHVLVLQAELRRRTS</sequence>